<dbReference type="OrthoDB" id="3777748at2759"/>
<reference evidence="2" key="1">
    <citation type="journal article" date="2020" name="Stud. Mycol.">
        <title>101 Dothideomycetes genomes: a test case for predicting lifestyles and emergence of pathogens.</title>
        <authorList>
            <person name="Haridas S."/>
            <person name="Albert R."/>
            <person name="Binder M."/>
            <person name="Bloem J."/>
            <person name="Labutti K."/>
            <person name="Salamov A."/>
            <person name="Andreopoulos B."/>
            <person name="Baker S."/>
            <person name="Barry K."/>
            <person name="Bills G."/>
            <person name="Bluhm B."/>
            <person name="Cannon C."/>
            <person name="Castanera R."/>
            <person name="Culley D."/>
            <person name="Daum C."/>
            <person name="Ezra D."/>
            <person name="Gonzalez J."/>
            <person name="Henrissat B."/>
            <person name="Kuo A."/>
            <person name="Liang C."/>
            <person name="Lipzen A."/>
            <person name="Lutzoni F."/>
            <person name="Magnuson J."/>
            <person name="Mondo S."/>
            <person name="Nolan M."/>
            <person name="Ohm R."/>
            <person name="Pangilinan J."/>
            <person name="Park H.-J."/>
            <person name="Ramirez L."/>
            <person name="Alfaro M."/>
            <person name="Sun H."/>
            <person name="Tritt A."/>
            <person name="Yoshinaga Y."/>
            <person name="Zwiers L.-H."/>
            <person name="Turgeon B."/>
            <person name="Goodwin S."/>
            <person name="Spatafora J."/>
            <person name="Crous P."/>
            <person name="Grigoriev I."/>
        </authorList>
    </citation>
    <scope>NUCLEOTIDE SEQUENCE</scope>
    <source>
        <strain evidence="2">CBS 690.94</strain>
    </source>
</reference>
<keyword evidence="1" id="KW-0472">Membrane</keyword>
<name>A0A9P4PED6_9PLEO</name>
<dbReference type="EMBL" id="MU001504">
    <property type="protein sequence ID" value="KAF2442332.1"/>
    <property type="molecule type" value="Genomic_DNA"/>
</dbReference>
<protein>
    <submittedName>
        <fullName evidence="2">Uncharacterized protein</fullName>
    </submittedName>
</protein>
<organism evidence="2 3">
    <name type="scientific">Karstenula rhodostoma CBS 690.94</name>
    <dbReference type="NCBI Taxonomy" id="1392251"/>
    <lineage>
        <taxon>Eukaryota</taxon>
        <taxon>Fungi</taxon>
        <taxon>Dikarya</taxon>
        <taxon>Ascomycota</taxon>
        <taxon>Pezizomycotina</taxon>
        <taxon>Dothideomycetes</taxon>
        <taxon>Pleosporomycetidae</taxon>
        <taxon>Pleosporales</taxon>
        <taxon>Massarineae</taxon>
        <taxon>Didymosphaeriaceae</taxon>
        <taxon>Karstenula</taxon>
    </lineage>
</organism>
<evidence type="ECO:0000256" key="1">
    <source>
        <dbReference type="SAM" id="Phobius"/>
    </source>
</evidence>
<proteinExistence type="predicted"/>
<dbReference type="Proteomes" id="UP000799764">
    <property type="component" value="Unassembled WGS sequence"/>
</dbReference>
<feature type="transmembrane region" description="Helical" evidence="1">
    <location>
        <begin position="43"/>
        <end position="70"/>
    </location>
</feature>
<comment type="caution">
    <text evidence="2">The sequence shown here is derived from an EMBL/GenBank/DDBJ whole genome shotgun (WGS) entry which is preliminary data.</text>
</comment>
<keyword evidence="1" id="KW-1133">Transmembrane helix</keyword>
<accession>A0A9P4PED6</accession>
<evidence type="ECO:0000313" key="2">
    <source>
        <dbReference type="EMBL" id="KAF2442332.1"/>
    </source>
</evidence>
<keyword evidence="3" id="KW-1185">Reference proteome</keyword>
<evidence type="ECO:0000313" key="3">
    <source>
        <dbReference type="Proteomes" id="UP000799764"/>
    </source>
</evidence>
<sequence>MGLVLVAVQLLAGWIALQCTLERVGERFARVRPLVKAMKVVDGFALVAGTTLCALLVLLPSFVFVVLEVFRFVQVRCRGDADADANDSPGEERGGDPRKTITAHMERVVGIVDELDAMGERIRQAALSLTMGGEAQVLDEEKYEAVTVTPAETKAAMLSQTCGNVLLAVCRHSETMEKLYSAMSPEEVDDLIYCDCDEFEMRAEKVISLIQILKECMERQTDLVKTVDDLYPMIPTLPVRVTNPTSHSALKPIDSPMVGATRGYIEDDIDDSGFMEG</sequence>
<gene>
    <name evidence="2" type="ORF">P171DRAFT_65768</name>
</gene>
<keyword evidence="1" id="KW-0812">Transmembrane</keyword>
<dbReference type="AlphaFoldDB" id="A0A9P4PED6"/>